<dbReference type="AlphaFoldDB" id="A0A1G5SIU6"/>
<accession>A0A1G5SIU6</accession>
<sequence length="78" mass="8861">MKPHSAIKLDLFADEHHRRKSGDFPWTIEPNSVVVIILRQDLLKTSGYSMCSDLFFYVSRIPAAKLQSNGEQVKCQPA</sequence>
<name>A0A1G5SIU6_9PROT</name>
<organism evidence="1 2">
    <name type="scientific">Nitrosomonas mobilis</name>
    <dbReference type="NCBI Taxonomy" id="51642"/>
    <lineage>
        <taxon>Bacteria</taxon>
        <taxon>Pseudomonadati</taxon>
        <taxon>Pseudomonadota</taxon>
        <taxon>Betaproteobacteria</taxon>
        <taxon>Nitrosomonadales</taxon>
        <taxon>Nitrosomonadaceae</taxon>
        <taxon>Nitrosomonas</taxon>
    </lineage>
</organism>
<dbReference type="STRING" id="51642.NSMM_900002"/>
<dbReference type="Proteomes" id="UP000198729">
    <property type="component" value="Unassembled WGS sequence"/>
</dbReference>
<evidence type="ECO:0000313" key="1">
    <source>
        <dbReference type="EMBL" id="SCZ87143.1"/>
    </source>
</evidence>
<gene>
    <name evidence="1" type="ORF">NSMM_900002</name>
</gene>
<reference evidence="1 2" key="1">
    <citation type="submission" date="2016-10" db="EMBL/GenBank/DDBJ databases">
        <authorList>
            <person name="de Groot N.N."/>
        </authorList>
    </citation>
    <scope>NUCLEOTIDE SEQUENCE [LARGE SCALE GENOMIC DNA]</scope>
    <source>
        <strain evidence="1">1</strain>
    </source>
</reference>
<proteinExistence type="predicted"/>
<evidence type="ECO:0000313" key="2">
    <source>
        <dbReference type="Proteomes" id="UP000198729"/>
    </source>
</evidence>
<dbReference type="RefSeq" id="WP_090288610.1">
    <property type="nucleotide sequence ID" value="NZ_FMWO01000103.1"/>
</dbReference>
<dbReference type="EMBL" id="FMWO01000103">
    <property type="protein sequence ID" value="SCZ87143.1"/>
    <property type="molecule type" value="Genomic_DNA"/>
</dbReference>
<protein>
    <submittedName>
        <fullName evidence="1">Uncharacterized protein</fullName>
    </submittedName>
</protein>
<keyword evidence="2" id="KW-1185">Reference proteome</keyword>